<dbReference type="GO" id="GO:0005506">
    <property type="term" value="F:iron ion binding"/>
    <property type="evidence" value="ECO:0007669"/>
    <property type="project" value="InterPro"/>
</dbReference>
<dbReference type="GO" id="GO:0004497">
    <property type="term" value="F:monooxygenase activity"/>
    <property type="evidence" value="ECO:0007669"/>
    <property type="project" value="InterPro"/>
</dbReference>
<organism evidence="1 2">
    <name type="scientific">Nyssa sinensis</name>
    <dbReference type="NCBI Taxonomy" id="561372"/>
    <lineage>
        <taxon>Eukaryota</taxon>
        <taxon>Viridiplantae</taxon>
        <taxon>Streptophyta</taxon>
        <taxon>Embryophyta</taxon>
        <taxon>Tracheophyta</taxon>
        <taxon>Spermatophyta</taxon>
        <taxon>Magnoliopsida</taxon>
        <taxon>eudicotyledons</taxon>
        <taxon>Gunneridae</taxon>
        <taxon>Pentapetalae</taxon>
        <taxon>asterids</taxon>
        <taxon>Cornales</taxon>
        <taxon>Nyssaceae</taxon>
        <taxon>Nyssa</taxon>
    </lineage>
</organism>
<dbReference type="InterPro" id="IPR036396">
    <property type="entry name" value="Cyt_P450_sf"/>
</dbReference>
<dbReference type="Proteomes" id="UP000325577">
    <property type="component" value="Linkage Group LG21"/>
</dbReference>
<keyword evidence="2" id="KW-1185">Reference proteome</keyword>
<protein>
    <submittedName>
        <fullName evidence="1">Uncharacterized protein</fullName>
    </submittedName>
</protein>
<proteinExistence type="predicted"/>
<dbReference type="GO" id="GO:0020037">
    <property type="term" value="F:heme binding"/>
    <property type="evidence" value="ECO:0007669"/>
    <property type="project" value="InterPro"/>
</dbReference>
<dbReference type="OrthoDB" id="2789670at2759"/>
<gene>
    <name evidence="1" type="ORF">F0562_035954</name>
</gene>
<dbReference type="AlphaFoldDB" id="A0A5J5AEE4"/>
<dbReference type="GO" id="GO:0016705">
    <property type="term" value="F:oxidoreductase activity, acting on paired donors, with incorporation or reduction of molecular oxygen"/>
    <property type="evidence" value="ECO:0007669"/>
    <property type="project" value="InterPro"/>
</dbReference>
<dbReference type="Gene3D" id="1.10.630.10">
    <property type="entry name" value="Cytochrome P450"/>
    <property type="match status" value="1"/>
</dbReference>
<evidence type="ECO:0000313" key="1">
    <source>
        <dbReference type="EMBL" id="KAA8528599.1"/>
    </source>
</evidence>
<dbReference type="EMBL" id="CM018045">
    <property type="protein sequence ID" value="KAA8528599.1"/>
    <property type="molecule type" value="Genomic_DNA"/>
</dbReference>
<evidence type="ECO:0000313" key="2">
    <source>
        <dbReference type="Proteomes" id="UP000325577"/>
    </source>
</evidence>
<reference evidence="1 2" key="1">
    <citation type="submission" date="2019-09" db="EMBL/GenBank/DDBJ databases">
        <title>A chromosome-level genome assembly of the Chinese tupelo Nyssa sinensis.</title>
        <authorList>
            <person name="Yang X."/>
            <person name="Kang M."/>
            <person name="Yang Y."/>
            <person name="Xiong H."/>
            <person name="Wang M."/>
            <person name="Zhang Z."/>
            <person name="Wang Z."/>
            <person name="Wu H."/>
            <person name="Ma T."/>
            <person name="Liu J."/>
            <person name="Xi Z."/>
        </authorList>
    </citation>
    <scope>NUCLEOTIDE SEQUENCE [LARGE SCALE GENOMIC DNA]</scope>
    <source>
        <strain evidence="1">J267</strain>
        <tissue evidence="1">Leaf</tissue>
    </source>
</reference>
<name>A0A5J5AEE4_9ASTE</name>
<sequence>MPLGPFISSKPNVIVLVGAKSFPVLFNVSKVEKKDLFTGTYMPFTELTGDYRVLPYLDLFEPNHGKIKRILFFLLQSSRDRVIPEFHANFTELFETMEKELASKDELKFWFVRKDLGGESRGDELEILS</sequence>
<accession>A0A5J5AEE4</accession>